<dbReference type="OrthoDB" id="2565032at2759"/>
<evidence type="ECO:0000313" key="4">
    <source>
        <dbReference type="EMBL" id="WWC66264.1"/>
    </source>
</evidence>
<feature type="transmembrane region" description="Helical" evidence="2">
    <location>
        <begin position="294"/>
        <end position="314"/>
    </location>
</feature>
<reference evidence="4" key="4">
    <citation type="submission" date="2024-02" db="EMBL/GenBank/DDBJ databases">
        <title>Comparative genomics of Cryptococcus and Kwoniella reveals pathogenesis evolution and contrasting modes of karyotype evolution via chromosome fusion or intercentromeric recombination.</title>
        <authorList>
            <person name="Coelho M.A."/>
            <person name="David-Palma M."/>
            <person name="Shea T."/>
            <person name="Bowers K."/>
            <person name="McGinley-Smith S."/>
            <person name="Mohammad A.W."/>
            <person name="Gnirke A."/>
            <person name="Yurkov A.M."/>
            <person name="Nowrousian M."/>
            <person name="Sun S."/>
            <person name="Cuomo C.A."/>
            <person name="Heitman J."/>
        </authorList>
    </citation>
    <scope>NUCLEOTIDE SEQUENCE</scope>
    <source>
        <strain evidence="4">CBS 10737</strain>
    </source>
</reference>
<evidence type="ECO:0000313" key="3">
    <source>
        <dbReference type="EMBL" id="OCF53856.1"/>
    </source>
</evidence>
<feature type="transmembrane region" description="Helical" evidence="2">
    <location>
        <begin position="212"/>
        <end position="235"/>
    </location>
</feature>
<evidence type="ECO:0000256" key="2">
    <source>
        <dbReference type="SAM" id="Phobius"/>
    </source>
</evidence>
<dbReference type="STRING" id="1296096.A0A1B9IE74"/>
<reference evidence="4" key="2">
    <citation type="submission" date="2013-07" db="EMBL/GenBank/DDBJ databases">
        <authorList>
            <consortium name="The Broad Institute Genome Sequencing Platform"/>
            <person name="Cuomo C."/>
            <person name="Litvintseva A."/>
            <person name="Chen Y."/>
            <person name="Heitman J."/>
            <person name="Sun S."/>
            <person name="Springer D."/>
            <person name="Dromer F."/>
            <person name="Young S.K."/>
            <person name="Zeng Q."/>
            <person name="Gargeya S."/>
            <person name="Fitzgerald M."/>
            <person name="Abouelleil A."/>
            <person name="Alvarado L."/>
            <person name="Berlin A.M."/>
            <person name="Chapman S.B."/>
            <person name="Dewar J."/>
            <person name="Goldberg J."/>
            <person name="Griggs A."/>
            <person name="Gujja S."/>
            <person name="Hansen M."/>
            <person name="Howarth C."/>
            <person name="Imamovic A."/>
            <person name="Larimer J."/>
            <person name="McCowan C."/>
            <person name="Murphy C."/>
            <person name="Pearson M."/>
            <person name="Priest M."/>
            <person name="Roberts A."/>
            <person name="Saif S."/>
            <person name="Shea T."/>
            <person name="Sykes S."/>
            <person name="Wortman J."/>
            <person name="Nusbaum C."/>
            <person name="Birren B."/>
        </authorList>
    </citation>
    <scope>NUCLEOTIDE SEQUENCE</scope>
    <source>
        <strain evidence="4">CBS 10737</strain>
    </source>
</reference>
<protein>
    <submittedName>
        <fullName evidence="3">Uncharacterized protein</fullName>
    </submittedName>
</protein>
<feature type="region of interest" description="Disordered" evidence="1">
    <location>
        <begin position="162"/>
        <end position="182"/>
    </location>
</feature>
<dbReference type="RefSeq" id="XP_019015075.1">
    <property type="nucleotide sequence ID" value="XM_019152937.1"/>
</dbReference>
<dbReference type="GeneID" id="30169532"/>
<feature type="transmembrane region" description="Helical" evidence="2">
    <location>
        <begin position="584"/>
        <end position="609"/>
    </location>
</feature>
<dbReference type="EMBL" id="KI894007">
    <property type="protein sequence ID" value="OCF53856.1"/>
    <property type="molecule type" value="Genomic_DNA"/>
</dbReference>
<keyword evidence="2" id="KW-0812">Transmembrane</keyword>
<reference evidence="3" key="1">
    <citation type="submission" date="2013-07" db="EMBL/GenBank/DDBJ databases">
        <title>The Genome Sequence of Cryptococcus pinus CBS10737.</title>
        <authorList>
            <consortium name="The Broad Institute Genome Sequencing Platform"/>
            <person name="Cuomo C."/>
            <person name="Litvintseva A."/>
            <person name="Chen Y."/>
            <person name="Heitman J."/>
            <person name="Sun S."/>
            <person name="Springer D."/>
            <person name="Dromer F."/>
            <person name="Young S.K."/>
            <person name="Zeng Q."/>
            <person name="Gargeya S."/>
            <person name="Fitzgerald M."/>
            <person name="Abouelleil A."/>
            <person name="Alvarado L."/>
            <person name="Berlin A.M."/>
            <person name="Chapman S.B."/>
            <person name="Dewar J."/>
            <person name="Goldberg J."/>
            <person name="Griggs A."/>
            <person name="Gujja S."/>
            <person name="Hansen M."/>
            <person name="Howarth C."/>
            <person name="Imamovic A."/>
            <person name="Larimer J."/>
            <person name="McCowan C."/>
            <person name="Murphy C."/>
            <person name="Pearson M."/>
            <person name="Priest M."/>
            <person name="Roberts A."/>
            <person name="Saif S."/>
            <person name="Shea T."/>
            <person name="Sykes S."/>
            <person name="Wortman J."/>
            <person name="Nusbaum C."/>
            <person name="Birren B."/>
        </authorList>
    </citation>
    <scope>NUCLEOTIDE SEQUENCE [LARGE SCALE GENOMIC DNA]</scope>
    <source>
        <strain evidence="3">CBS 10737</strain>
    </source>
</reference>
<dbReference type="AlphaFoldDB" id="A0A1B9IE74"/>
<gene>
    <name evidence="3" type="ORF">I206_01163</name>
    <name evidence="4" type="ORF">I206_100165</name>
</gene>
<feature type="transmembrane region" description="Helical" evidence="2">
    <location>
        <begin position="498"/>
        <end position="516"/>
    </location>
</feature>
<keyword evidence="2" id="KW-1133">Transmembrane helix</keyword>
<feature type="region of interest" description="Disordered" evidence="1">
    <location>
        <begin position="84"/>
        <end position="112"/>
    </location>
</feature>
<organism evidence="3">
    <name type="scientific">Kwoniella pini CBS 10737</name>
    <dbReference type="NCBI Taxonomy" id="1296096"/>
    <lineage>
        <taxon>Eukaryota</taxon>
        <taxon>Fungi</taxon>
        <taxon>Dikarya</taxon>
        <taxon>Basidiomycota</taxon>
        <taxon>Agaricomycotina</taxon>
        <taxon>Tremellomycetes</taxon>
        <taxon>Tremellales</taxon>
        <taxon>Cryptococcaceae</taxon>
        <taxon>Kwoniella</taxon>
    </lineage>
</organism>
<feature type="transmembrane region" description="Helical" evidence="2">
    <location>
        <begin position="465"/>
        <end position="486"/>
    </location>
</feature>
<feature type="transmembrane region" description="Helical" evidence="2">
    <location>
        <begin position="334"/>
        <end position="362"/>
    </location>
</feature>
<dbReference type="Proteomes" id="UP000094020">
    <property type="component" value="Chromosome 1"/>
</dbReference>
<feature type="compositionally biased region" description="Polar residues" evidence="1">
    <location>
        <begin position="84"/>
        <end position="97"/>
    </location>
</feature>
<sequence length="679" mass="76734">MPRISYEQHLIEKAINRENERRRGSIIESETDAESLFSSTTFQSHSSSSHYINSRISSSSYYTSSSLNNNYLYPNSYKPIRSFSSTSYESNPSTFSTKQKDRSRSISPSNRIQNSIPIEYSPLVLIEAETKNDNENENENNKKSLFGEMKKEIKEKTTFLNVPSSSSSYNKKEEKKEKKKQKNLKLEKSTLFSKRFNSPLRILIRWMNHNGFYNYTIISSLIFIFIIKLNLILIFQNSFNLNLSIEWNWLLPFKLFTYGLIKRRLIEEMMWIMVIYFWTKEECKKTGRSKRSQVIAIVTILLSPISLISDRTPLPMSMIIYPLILLSARPSMDVYSAGMIAVSLTVVHFHSVWATGIAFYLLGKGIWIGGLEGARFLFLNVVISAVIMSTRPILCESELLGNLLSKLRISKLPFSKLPIPTTVINLLQEGSRILEGSHGNYCQATKPFPALSTIAERLLNHKIKFLITILSIIPPLTILLYSNISLRPGNVKKASSTITLLPYFLFLISIPVYLFSNDKDGQNLQVILPLLPITLLMSLRGSAAKGSAQGGSQIEDEVWKVGVVLNVVGVINLIPIQASIAKRIIFSLVAIMWITLIGASPWLAGLIVARQISIVLIPSTIFLAYVQPVESVVMKGIFALAWFWGMKKLIQNAWAMGGLSGNGRKRVERRKGQSKEKAI</sequence>
<keyword evidence="5" id="KW-1185">Reference proteome</keyword>
<dbReference type="KEGG" id="kpin:30169532"/>
<evidence type="ECO:0000313" key="5">
    <source>
        <dbReference type="Proteomes" id="UP000094020"/>
    </source>
</evidence>
<accession>A0A1B9IE74</accession>
<proteinExistence type="predicted"/>
<dbReference type="EMBL" id="CP144519">
    <property type="protein sequence ID" value="WWC66264.1"/>
    <property type="molecule type" value="Genomic_DNA"/>
</dbReference>
<reference evidence="3" key="3">
    <citation type="submission" date="2016-07" db="EMBL/GenBank/DDBJ databases">
        <title>Evolution of pathogenesis and genome organization in the Tremellales.</title>
        <authorList>
            <person name="Cuomo C."/>
            <person name="Litvintseva A."/>
            <person name="Heitman J."/>
            <person name="Chen Y."/>
            <person name="Sun S."/>
            <person name="Springer D."/>
            <person name="Dromer F."/>
            <person name="Young S."/>
            <person name="Zeng Q."/>
            <person name="Chapman S."/>
            <person name="Gujja S."/>
            <person name="Saif S."/>
            <person name="Birren B."/>
        </authorList>
    </citation>
    <scope>NUCLEOTIDE SEQUENCE</scope>
    <source>
        <strain evidence="3">CBS 10737</strain>
    </source>
</reference>
<feature type="transmembrane region" description="Helical" evidence="2">
    <location>
        <begin position="621"/>
        <end position="644"/>
    </location>
</feature>
<evidence type="ECO:0000256" key="1">
    <source>
        <dbReference type="SAM" id="MobiDB-lite"/>
    </source>
</evidence>
<name>A0A1B9IE74_9TREE</name>
<keyword evidence="2" id="KW-0472">Membrane</keyword>